<dbReference type="InParanoid" id="T1F315"/>
<accession>T1F315</accession>
<dbReference type="HOGENOM" id="CLU_121612_0_0_1"/>
<reference evidence="1 3" key="2">
    <citation type="journal article" date="2013" name="Nature">
        <title>Insights into bilaterian evolution from three spiralian genomes.</title>
        <authorList>
            <person name="Simakov O."/>
            <person name="Marletaz F."/>
            <person name="Cho S.J."/>
            <person name="Edsinger-Gonzales E."/>
            <person name="Havlak P."/>
            <person name="Hellsten U."/>
            <person name="Kuo D.H."/>
            <person name="Larsson T."/>
            <person name="Lv J."/>
            <person name="Arendt D."/>
            <person name="Savage R."/>
            <person name="Osoegawa K."/>
            <person name="de Jong P."/>
            <person name="Grimwood J."/>
            <person name="Chapman J.A."/>
            <person name="Shapiro H."/>
            <person name="Aerts A."/>
            <person name="Otillar R.P."/>
            <person name="Terry A.Y."/>
            <person name="Boore J.L."/>
            <person name="Grigoriev I.V."/>
            <person name="Lindberg D.R."/>
            <person name="Seaver E.C."/>
            <person name="Weisblat D.A."/>
            <person name="Putnam N.H."/>
            <person name="Rokhsar D.S."/>
        </authorList>
    </citation>
    <scope>NUCLEOTIDE SEQUENCE</scope>
</reference>
<dbReference type="EMBL" id="AMQM01003548">
    <property type="status" value="NOT_ANNOTATED_CDS"/>
    <property type="molecule type" value="Genomic_DNA"/>
</dbReference>
<dbReference type="AlphaFoldDB" id="T1F315"/>
<protein>
    <submittedName>
        <fullName evidence="1 2">Uncharacterized protein</fullName>
    </submittedName>
</protein>
<evidence type="ECO:0000313" key="3">
    <source>
        <dbReference type="Proteomes" id="UP000015101"/>
    </source>
</evidence>
<evidence type="ECO:0000313" key="2">
    <source>
        <dbReference type="EnsemblMetazoa" id="HelroP170424"/>
    </source>
</evidence>
<reference evidence="3" key="1">
    <citation type="submission" date="2012-12" db="EMBL/GenBank/DDBJ databases">
        <authorList>
            <person name="Hellsten U."/>
            <person name="Grimwood J."/>
            <person name="Chapman J.A."/>
            <person name="Shapiro H."/>
            <person name="Aerts A."/>
            <person name="Otillar R.P."/>
            <person name="Terry A.Y."/>
            <person name="Boore J.L."/>
            <person name="Simakov O."/>
            <person name="Marletaz F."/>
            <person name="Cho S.-J."/>
            <person name="Edsinger-Gonzales E."/>
            <person name="Havlak P."/>
            <person name="Kuo D.-H."/>
            <person name="Larsson T."/>
            <person name="Lv J."/>
            <person name="Arendt D."/>
            <person name="Savage R."/>
            <person name="Osoegawa K."/>
            <person name="de Jong P."/>
            <person name="Lindberg D.R."/>
            <person name="Seaver E.C."/>
            <person name="Weisblat D.A."/>
            <person name="Putnam N.H."/>
            <person name="Grigoriev I.V."/>
            <person name="Rokhsar D.S."/>
        </authorList>
    </citation>
    <scope>NUCLEOTIDE SEQUENCE</scope>
</reference>
<organism evidence="2 3">
    <name type="scientific">Helobdella robusta</name>
    <name type="common">Californian leech</name>
    <dbReference type="NCBI Taxonomy" id="6412"/>
    <lineage>
        <taxon>Eukaryota</taxon>
        <taxon>Metazoa</taxon>
        <taxon>Spiralia</taxon>
        <taxon>Lophotrochozoa</taxon>
        <taxon>Annelida</taxon>
        <taxon>Clitellata</taxon>
        <taxon>Hirudinea</taxon>
        <taxon>Rhynchobdellida</taxon>
        <taxon>Glossiphoniidae</taxon>
        <taxon>Helobdella</taxon>
    </lineage>
</organism>
<dbReference type="Proteomes" id="UP000015101">
    <property type="component" value="Unassembled WGS sequence"/>
</dbReference>
<sequence>MGKKDKRGRGLTLVHNNLPKATLIADGMKYLGFKNFKLSDVFYDVLPRDVDDLTSAIFTSTTNLLNKYASYKRLSLRGSTKHPFPIGAINAIRTCRRLERQLEGFYSEITKIEYK</sequence>
<dbReference type="RefSeq" id="XP_009014501.1">
    <property type="nucleotide sequence ID" value="XM_009016253.1"/>
</dbReference>
<dbReference type="EnsemblMetazoa" id="HelroT170424">
    <property type="protein sequence ID" value="HelroP170424"/>
    <property type="gene ID" value="HelroG170424"/>
</dbReference>
<reference evidence="2" key="3">
    <citation type="submission" date="2015-06" db="UniProtKB">
        <authorList>
            <consortium name="EnsemblMetazoa"/>
        </authorList>
    </citation>
    <scope>IDENTIFICATION</scope>
</reference>
<gene>
    <name evidence="2" type="primary">20203214</name>
    <name evidence="1" type="ORF">HELRODRAFT_170424</name>
</gene>
<dbReference type="CTD" id="20203214"/>
<dbReference type="KEGG" id="hro:HELRODRAFT_170424"/>
<dbReference type="GeneID" id="20203214"/>
<keyword evidence="3" id="KW-1185">Reference proteome</keyword>
<proteinExistence type="predicted"/>
<dbReference type="EMBL" id="KB096222">
    <property type="protein sequence ID" value="ESO07123.1"/>
    <property type="molecule type" value="Genomic_DNA"/>
</dbReference>
<name>T1F315_HELRO</name>
<evidence type="ECO:0000313" key="1">
    <source>
        <dbReference type="EMBL" id="ESO07123.1"/>
    </source>
</evidence>